<sequence>MNLMFERYGGLPRLVWGDTDDEYSHLSRLREKLKDVDGFLAELEMENYLKGPHHYFYMKLQEDYAGNPLFNLDRNPPEVVPAPRYVIRMVAKMVVAKLLEPSLEANFGKLHKAVDGILFEEVCLYLMEHHPNNIELFRVRNLSNRKRPLQGHLKGDRLRLQDFKTRNDVDSAGFSYFEERSRDT</sequence>
<organism evidence="1 2">
    <name type="scientific">Seminavis robusta</name>
    <dbReference type="NCBI Taxonomy" id="568900"/>
    <lineage>
        <taxon>Eukaryota</taxon>
        <taxon>Sar</taxon>
        <taxon>Stramenopiles</taxon>
        <taxon>Ochrophyta</taxon>
        <taxon>Bacillariophyta</taxon>
        <taxon>Bacillariophyceae</taxon>
        <taxon>Bacillariophycidae</taxon>
        <taxon>Naviculales</taxon>
        <taxon>Naviculaceae</taxon>
        <taxon>Seminavis</taxon>
    </lineage>
</organism>
<proteinExistence type="predicted"/>
<reference evidence="1" key="1">
    <citation type="submission" date="2020-06" db="EMBL/GenBank/DDBJ databases">
        <authorList>
            <consortium name="Plant Systems Biology data submission"/>
        </authorList>
    </citation>
    <scope>NUCLEOTIDE SEQUENCE</scope>
    <source>
        <strain evidence="1">D6</strain>
    </source>
</reference>
<dbReference type="AlphaFoldDB" id="A0A9N8EIL4"/>
<evidence type="ECO:0000313" key="2">
    <source>
        <dbReference type="Proteomes" id="UP001153069"/>
    </source>
</evidence>
<protein>
    <submittedName>
        <fullName evidence="1">Uncharacterized protein</fullName>
    </submittedName>
</protein>
<name>A0A9N8EIL4_9STRA</name>
<comment type="caution">
    <text evidence="1">The sequence shown here is derived from an EMBL/GenBank/DDBJ whole genome shotgun (WGS) entry which is preliminary data.</text>
</comment>
<keyword evidence="2" id="KW-1185">Reference proteome</keyword>
<gene>
    <name evidence="1" type="ORF">SEMRO_1058_G236370.1</name>
</gene>
<dbReference type="EMBL" id="CAICTM010001056">
    <property type="protein sequence ID" value="CAB9519916.1"/>
    <property type="molecule type" value="Genomic_DNA"/>
</dbReference>
<dbReference type="Proteomes" id="UP001153069">
    <property type="component" value="Unassembled WGS sequence"/>
</dbReference>
<evidence type="ECO:0000313" key="1">
    <source>
        <dbReference type="EMBL" id="CAB9519916.1"/>
    </source>
</evidence>
<accession>A0A9N8EIL4</accession>